<evidence type="ECO:0000313" key="2">
    <source>
        <dbReference type="Proteomes" id="UP001374584"/>
    </source>
</evidence>
<protein>
    <submittedName>
        <fullName evidence="1">Uncharacterized protein</fullName>
    </submittedName>
</protein>
<keyword evidence="2" id="KW-1185">Reference proteome</keyword>
<sequence>MYQSIHIPCNPVALLLSCGGWSDANISLSFNDNWSRDDAVKSVEDLLAEQAEIDSPLRLGYDWVDLCETKYFSKYQRSWKVGIAVARLVLSLVLTQQIGIKTSSKNCCLQLKKKEEGVGSQFE</sequence>
<proteinExistence type="predicted"/>
<name>A0AAN9LI40_PHACN</name>
<dbReference type="EMBL" id="JAYMYR010000011">
    <property type="protein sequence ID" value="KAK7333818.1"/>
    <property type="molecule type" value="Genomic_DNA"/>
</dbReference>
<evidence type="ECO:0000313" key="1">
    <source>
        <dbReference type="EMBL" id="KAK7333818.1"/>
    </source>
</evidence>
<dbReference type="Proteomes" id="UP001374584">
    <property type="component" value="Unassembled WGS sequence"/>
</dbReference>
<comment type="caution">
    <text evidence="1">The sequence shown here is derived from an EMBL/GenBank/DDBJ whole genome shotgun (WGS) entry which is preliminary data.</text>
</comment>
<accession>A0AAN9LI40</accession>
<reference evidence="1 2" key="1">
    <citation type="submission" date="2024-01" db="EMBL/GenBank/DDBJ databases">
        <title>The genomes of 5 underutilized Papilionoideae crops provide insights into root nodulation and disease resistanc.</title>
        <authorList>
            <person name="Jiang F."/>
        </authorList>
    </citation>
    <scope>NUCLEOTIDE SEQUENCE [LARGE SCALE GENOMIC DNA]</scope>
    <source>
        <strain evidence="1">JINMINGXINNONG_FW02</strain>
        <tissue evidence="1">Leaves</tissue>
    </source>
</reference>
<organism evidence="1 2">
    <name type="scientific">Phaseolus coccineus</name>
    <name type="common">Scarlet runner bean</name>
    <name type="synonym">Phaseolus multiflorus</name>
    <dbReference type="NCBI Taxonomy" id="3886"/>
    <lineage>
        <taxon>Eukaryota</taxon>
        <taxon>Viridiplantae</taxon>
        <taxon>Streptophyta</taxon>
        <taxon>Embryophyta</taxon>
        <taxon>Tracheophyta</taxon>
        <taxon>Spermatophyta</taxon>
        <taxon>Magnoliopsida</taxon>
        <taxon>eudicotyledons</taxon>
        <taxon>Gunneridae</taxon>
        <taxon>Pentapetalae</taxon>
        <taxon>rosids</taxon>
        <taxon>fabids</taxon>
        <taxon>Fabales</taxon>
        <taxon>Fabaceae</taxon>
        <taxon>Papilionoideae</taxon>
        <taxon>50 kb inversion clade</taxon>
        <taxon>NPAAA clade</taxon>
        <taxon>indigoferoid/millettioid clade</taxon>
        <taxon>Phaseoleae</taxon>
        <taxon>Phaseolus</taxon>
    </lineage>
</organism>
<dbReference type="AlphaFoldDB" id="A0AAN9LI40"/>
<gene>
    <name evidence="1" type="ORF">VNO80_30597</name>
</gene>